<organism evidence="2 3">
    <name type="scientific">Acorus calamus</name>
    <name type="common">Sweet flag</name>
    <dbReference type="NCBI Taxonomy" id="4465"/>
    <lineage>
        <taxon>Eukaryota</taxon>
        <taxon>Viridiplantae</taxon>
        <taxon>Streptophyta</taxon>
        <taxon>Embryophyta</taxon>
        <taxon>Tracheophyta</taxon>
        <taxon>Spermatophyta</taxon>
        <taxon>Magnoliopsida</taxon>
        <taxon>Liliopsida</taxon>
        <taxon>Acoraceae</taxon>
        <taxon>Acorus</taxon>
    </lineage>
</organism>
<reference evidence="2" key="1">
    <citation type="journal article" date="2023" name="Nat. Commun.">
        <title>Diploid and tetraploid genomes of Acorus and the evolution of monocots.</title>
        <authorList>
            <person name="Ma L."/>
            <person name="Liu K.W."/>
            <person name="Li Z."/>
            <person name="Hsiao Y.Y."/>
            <person name="Qi Y."/>
            <person name="Fu T."/>
            <person name="Tang G.D."/>
            <person name="Zhang D."/>
            <person name="Sun W.H."/>
            <person name="Liu D.K."/>
            <person name="Li Y."/>
            <person name="Chen G.Z."/>
            <person name="Liu X.D."/>
            <person name="Liao X.Y."/>
            <person name="Jiang Y.T."/>
            <person name="Yu X."/>
            <person name="Hao Y."/>
            <person name="Huang J."/>
            <person name="Zhao X.W."/>
            <person name="Ke S."/>
            <person name="Chen Y.Y."/>
            <person name="Wu W.L."/>
            <person name="Hsu J.L."/>
            <person name="Lin Y.F."/>
            <person name="Huang M.D."/>
            <person name="Li C.Y."/>
            <person name="Huang L."/>
            <person name="Wang Z.W."/>
            <person name="Zhao X."/>
            <person name="Zhong W.Y."/>
            <person name="Peng D.H."/>
            <person name="Ahmad S."/>
            <person name="Lan S."/>
            <person name="Zhang J.S."/>
            <person name="Tsai W.C."/>
            <person name="Van de Peer Y."/>
            <person name="Liu Z.J."/>
        </authorList>
    </citation>
    <scope>NUCLEOTIDE SEQUENCE</scope>
    <source>
        <strain evidence="2">CP</strain>
    </source>
</reference>
<sequence length="470" mass="53396">MISENGIASVARRPSLVSLSMCRRRLPVFTDARALQSLYISESFLSDDDLLSIAKSSLPLREFCIPFCEGFSLKGLGPLLQAHPSLAHLNLKGCEFLTDKSMALLAQNLCEVTSIDLSVCRLTEFTFMCLFKCCPLLVELQMFNTDLGMCRDLCFSSMKKSSIHSLNVSLNINFNDETLIRISSVCPELRTVDLGNSRGVSERGLIQLGLNCPHIRSLDVSNCKKVMGLGDVGFRELVTLRASWSGIRDEGLEMAVRGCGGRLQVVDLRYSKVTKYGVIVMVRGYLLLKEIIVWGKEIKRVLEREGWQTHNDRGGIIRFVKNPRRRFIRASQENHKVGRATWTPEKKKMFIDLCLEQVKLGSRPGSNLKLSAWKKVREDFNMKVGVNYEQRQFKNYWDMLKKQWNAWKKLISLTGIGEVAQGQTVQMESKRWDEHIKANPDVKQYRYKPLSHADGWNNCLGGLRSQKSSN</sequence>
<dbReference type="InterPro" id="IPR006553">
    <property type="entry name" value="Leu-rich_rpt_Cys-con_subtyp"/>
</dbReference>
<comment type="caution">
    <text evidence="2">The sequence shown here is derived from an EMBL/GenBank/DDBJ whole genome shotgun (WGS) entry which is preliminary data.</text>
</comment>
<protein>
    <recommendedName>
        <fullName evidence="1">Myb/SANT-like domain-containing protein</fullName>
    </recommendedName>
</protein>
<dbReference type="PANTHER" id="PTHR31704">
    <property type="entry name" value="MYB/SANT-LIKE DNA-BINDING DOMAIN PROTEIN-RELATED"/>
    <property type="match status" value="1"/>
</dbReference>
<proteinExistence type="predicted"/>
<dbReference type="PANTHER" id="PTHR31704:SF37">
    <property type="entry name" value="HEAT SHOCK PROTEIN"/>
    <property type="match status" value="1"/>
</dbReference>
<evidence type="ECO:0000313" key="3">
    <source>
        <dbReference type="Proteomes" id="UP001180020"/>
    </source>
</evidence>
<accession>A0AAV9CL14</accession>
<dbReference type="Pfam" id="PF12776">
    <property type="entry name" value="Myb_DNA-bind_3"/>
    <property type="match status" value="1"/>
</dbReference>
<evidence type="ECO:0000313" key="2">
    <source>
        <dbReference type="EMBL" id="KAK1288888.1"/>
    </source>
</evidence>
<reference evidence="2" key="2">
    <citation type="submission" date="2023-06" db="EMBL/GenBank/DDBJ databases">
        <authorList>
            <person name="Ma L."/>
            <person name="Liu K.-W."/>
            <person name="Li Z."/>
            <person name="Hsiao Y.-Y."/>
            <person name="Qi Y."/>
            <person name="Fu T."/>
            <person name="Tang G."/>
            <person name="Zhang D."/>
            <person name="Sun W.-H."/>
            <person name="Liu D.-K."/>
            <person name="Li Y."/>
            <person name="Chen G.-Z."/>
            <person name="Liu X.-D."/>
            <person name="Liao X.-Y."/>
            <person name="Jiang Y.-T."/>
            <person name="Yu X."/>
            <person name="Hao Y."/>
            <person name="Huang J."/>
            <person name="Zhao X.-W."/>
            <person name="Ke S."/>
            <person name="Chen Y.-Y."/>
            <person name="Wu W.-L."/>
            <person name="Hsu J.-L."/>
            <person name="Lin Y.-F."/>
            <person name="Huang M.-D."/>
            <person name="Li C.-Y."/>
            <person name="Huang L."/>
            <person name="Wang Z.-W."/>
            <person name="Zhao X."/>
            <person name="Zhong W.-Y."/>
            <person name="Peng D.-H."/>
            <person name="Ahmad S."/>
            <person name="Lan S."/>
            <person name="Zhang J.-S."/>
            <person name="Tsai W.-C."/>
            <person name="Van De Peer Y."/>
            <person name="Liu Z.-J."/>
        </authorList>
    </citation>
    <scope>NUCLEOTIDE SEQUENCE</scope>
    <source>
        <strain evidence="2">CP</strain>
        <tissue evidence="2">Leaves</tissue>
    </source>
</reference>
<evidence type="ECO:0000259" key="1">
    <source>
        <dbReference type="Pfam" id="PF12776"/>
    </source>
</evidence>
<dbReference type="Gene3D" id="3.80.10.10">
    <property type="entry name" value="Ribonuclease Inhibitor"/>
    <property type="match status" value="2"/>
</dbReference>
<dbReference type="EMBL" id="JAUJYO010000019">
    <property type="protein sequence ID" value="KAK1288888.1"/>
    <property type="molecule type" value="Genomic_DNA"/>
</dbReference>
<dbReference type="SMART" id="SM00367">
    <property type="entry name" value="LRR_CC"/>
    <property type="match status" value="5"/>
</dbReference>
<dbReference type="Proteomes" id="UP001180020">
    <property type="component" value="Unassembled WGS sequence"/>
</dbReference>
<dbReference type="AlphaFoldDB" id="A0AAV9CL14"/>
<keyword evidence="3" id="KW-1185">Reference proteome</keyword>
<feature type="domain" description="Myb/SANT-like" evidence="1">
    <location>
        <begin position="341"/>
        <end position="435"/>
    </location>
</feature>
<gene>
    <name evidence="2" type="ORF">QJS10_CPB19g00612</name>
</gene>
<dbReference type="SUPFAM" id="SSF52047">
    <property type="entry name" value="RNI-like"/>
    <property type="match status" value="1"/>
</dbReference>
<dbReference type="InterPro" id="IPR024752">
    <property type="entry name" value="Myb/SANT-like_dom"/>
</dbReference>
<dbReference type="InterPro" id="IPR032675">
    <property type="entry name" value="LRR_dom_sf"/>
</dbReference>
<name>A0AAV9CL14_ACOCL</name>